<dbReference type="EMBL" id="NKHF01000068">
    <property type="protein sequence ID" value="PCK30962.1"/>
    <property type="molecule type" value="Genomic_DNA"/>
</dbReference>
<dbReference type="PANTHER" id="PTHR42791">
    <property type="entry name" value="GNAT FAMILY ACETYLTRANSFERASE"/>
    <property type="match status" value="1"/>
</dbReference>
<dbReference type="InterPro" id="IPR016181">
    <property type="entry name" value="Acyl_CoA_acyltransferase"/>
</dbReference>
<dbReference type="SUPFAM" id="SSF55729">
    <property type="entry name" value="Acyl-CoA N-acyltransferases (Nat)"/>
    <property type="match status" value="1"/>
</dbReference>
<name>A0A2A5JNE1_PSEO7</name>
<keyword evidence="2" id="KW-0808">Transferase</keyword>
<dbReference type="OrthoDB" id="6195612at2"/>
<reference evidence="3" key="1">
    <citation type="journal article" date="2019" name="Genome Announc.">
        <title>Draft Genome Sequence of Pseudoalteromonas piscicida Strain 36Y ROTHPW, an Hypersaline Seawater Isolate from the South Coast of Sonora, Mexico.</title>
        <authorList>
            <person name="Sanchez-Diaz R."/>
            <person name="Molina-Garza Z.J."/>
            <person name="Cruz-Suarez L.E."/>
            <person name="Selvin J."/>
            <person name="Kiran G.S."/>
            <person name="Ibarra-Gamez J.C."/>
            <person name="Gomez-Gil B."/>
            <person name="Galaviz-Silva L."/>
        </authorList>
    </citation>
    <scope>NUCLEOTIDE SEQUENCE [LARGE SCALE GENOMIC DNA]</scope>
    <source>
        <strain evidence="3">36Y_RITHPW</strain>
    </source>
</reference>
<dbReference type="GO" id="GO:0016747">
    <property type="term" value="F:acyltransferase activity, transferring groups other than amino-acyl groups"/>
    <property type="evidence" value="ECO:0007669"/>
    <property type="project" value="InterPro"/>
</dbReference>
<organism evidence="2 3">
    <name type="scientific">Pseudoalteromonas piscicida</name>
    <dbReference type="NCBI Taxonomy" id="43662"/>
    <lineage>
        <taxon>Bacteria</taxon>
        <taxon>Pseudomonadati</taxon>
        <taxon>Pseudomonadota</taxon>
        <taxon>Gammaproteobacteria</taxon>
        <taxon>Alteromonadales</taxon>
        <taxon>Pseudoalteromonadaceae</taxon>
        <taxon>Pseudoalteromonas</taxon>
    </lineage>
</organism>
<proteinExistence type="predicted"/>
<dbReference type="AlphaFoldDB" id="A0A2A5JNE1"/>
<dbReference type="Pfam" id="PF13508">
    <property type="entry name" value="Acetyltransf_7"/>
    <property type="match status" value="1"/>
</dbReference>
<protein>
    <submittedName>
        <fullName evidence="2">GNAT family N-acetyltransferase</fullName>
    </submittedName>
</protein>
<dbReference type="InterPro" id="IPR000182">
    <property type="entry name" value="GNAT_dom"/>
</dbReference>
<evidence type="ECO:0000259" key="1">
    <source>
        <dbReference type="Pfam" id="PF13508"/>
    </source>
</evidence>
<gene>
    <name evidence="2" type="ORF">CEX98_15175</name>
</gene>
<evidence type="ECO:0000313" key="2">
    <source>
        <dbReference type="EMBL" id="PCK30962.1"/>
    </source>
</evidence>
<comment type="caution">
    <text evidence="2">The sequence shown here is derived from an EMBL/GenBank/DDBJ whole genome shotgun (WGS) entry which is preliminary data.</text>
</comment>
<evidence type="ECO:0000313" key="3">
    <source>
        <dbReference type="Proteomes" id="UP000228621"/>
    </source>
</evidence>
<accession>A0A2A5JNE1</accession>
<dbReference type="RefSeq" id="WP_099642899.1">
    <property type="nucleotide sequence ID" value="NZ_JAQPZX010000005.1"/>
</dbReference>
<dbReference type="Proteomes" id="UP000228621">
    <property type="component" value="Unassembled WGS sequence"/>
</dbReference>
<feature type="domain" description="N-acetyltransferase" evidence="1">
    <location>
        <begin position="136"/>
        <end position="191"/>
    </location>
</feature>
<sequence>MSVQTAVNELVVRYLSPEDVNVAASVLYQAYHDDPLLKQVLEAKEQATFEKKLRALIREELSAFGHTGQPMIGLYKEDKLLAVACVIANSGELEASRQWHWRLRLMLSAGYLQTQQLIDKEKAIRTALQELEPYHFLSLIAVDPHVQGLGYGHYLLTALDDLIAQSDDTKGMAVFITQQAQAQFFEGHGYHILQNMVFSSVEGTLLFKNK</sequence>
<keyword evidence="3" id="KW-1185">Reference proteome</keyword>
<dbReference type="InterPro" id="IPR052523">
    <property type="entry name" value="Trichothecene_AcTrans"/>
</dbReference>
<dbReference type="PANTHER" id="PTHR42791:SF1">
    <property type="entry name" value="N-ACETYLTRANSFERASE DOMAIN-CONTAINING PROTEIN"/>
    <property type="match status" value="1"/>
</dbReference>
<dbReference type="Gene3D" id="3.40.630.30">
    <property type="match status" value="1"/>
</dbReference>